<dbReference type="Proteomes" id="UP000005237">
    <property type="component" value="Unassembled WGS sequence"/>
</dbReference>
<protein>
    <submittedName>
        <fullName evidence="1">Uncharacterized protein</fullName>
    </submittedName>
</protein>
<evidence type="ECO:0000313" key="1">
    <source>
        <dbReference type="EnsemblMetazoa" id="CJA26812b.1"/>
    </source>
</evidence>
<keyword evidence="2" id="KW-1185">Reference proteome</keyword>
<dbReference type="EnsemblMetazoa" id="CJA26812b.1">
    <property type="protein sequence ID" value="CJA26812b.1"/>
    <property type="gene ID" value="WBGene00182384"/>
</dbReference>
<organism evidence="1 2">
    <name type="scientific">Caenorhabditis japonica</name>
    <dbReference type="NCBI Taxonomy" id="281687"/>
    <lineage>
        <taxon>Eukaryota</taxon>
        <taxon>Metazoa</taxon>
        <taxon>Ecdysozoa</taxon>
        <taxon>Nematoda</taxon>
        <taxon>Chromadorea</taxon>
        <taxon>Rhabditida</taxon>
        <taxon>Rhabditina</taxon>
        <taxon>Rhabditomorpha</taxon>
        <taxon>Rhabditoidea</taxon>
        <taxon>Rhabditidae</taxon>
        <taxon>Peloderinae</taxon>
        <taxon>Caenorhabditis</taxon>
    </lineage>
</organism>
<proteinExistence type="predicted"/>
<name>A0A8R1I763_CAEJA</name>
<sequence length="128" mass="14285">MLCQSNVNVTVITIMKEAVEVEAEAKKSWLSELPDQGNNNLHLIGCGNKRCNTLGDCVYTEKPKKKTISCLCATPIKMCVRIDPPQTNATTLDDRLVKFWHIQPSTTVSPTIKRKEERDKAYGYTVGA</sequence>
<reference evidence="2" key="1">
    <citation type="submission" date="2010-08" db="EMBL/GenBank/DDBJ databases">
        <authorList>
            <consortium name="Caenorhabditis japonica Sequencing Consortium"/>
            <person name="Wilson R.K."/>
        </authorList>
    </citation>
    <scope>NUCLEOTIDE SEQUENCE [LARGE SCALE GENOMIC DNA]</scope>
    <source>
        <strain evidence="2">DF5081</strain>
    </source>
</reference>
<evidence type="ECO:0000313" key="2">
    <source>
        <dbReference type="Proteomes" id="UP000005237"/>
    </source>
</evidence>
<accession>A0A8R1I763</accession>
<dbReference type="AlphaFoldDB" id="A0A8R1I763"/>
<reference evidence="1" key="2">
    <citation type="submission" date="2022-06" db="UniProtKB">
        <authorList>
            <consortium name="EnsemblMetazoa"/>
        </authorList>
    </citation>
    <scope>IDENTIFICATION</scope>
    <source>
        <strain evidence="1">DF5081</strain>
    </source>
</reference>